<keyword evidence="2" id="KW-0547">Nucleotide-binding</keyword>
<keyword evidence="9" id="KW-1185">Reference proteome</keyword>
<accession>A0AAD2HZJ7</accession>
<evidence type="ECO:0000256" key="3">
    <source>
        <dbReference type="ARBA" id="ARBA00022840"/>
    </source>
</evidence>
<dbReference type="InterPro" id="IPR036397">
    <property type="entry name" value="RNaseH_sf"/>
</dbReference>
<dbReference type="GO" id="GO:0005634">
    <property type="term" value="C:nucleus"/>
    <property type="evidence" value="ECO:0007669"/>
    <property type="project" value="TreeGrafter"/>
</dbReference>
<feature type="compositionally biased region" description="Polar residues" evidence="6">
    <location>
        <begin position="27"/>
        <end position="38"/>
    </location>
</feature>
<dbReference type="Pfam" id="PF00270">
    <property type="entry name" value="DEAD"/>
    <property type="match status" value="1"/>
</dbReference>
<dbReference type="Pfam" id="PF00271">
    <property type="entry name" value="Helicase_C"/>
    <property type="match status" value="1"/>
</dbReference>
<dbReference type="SMART" id="SM00490">
    <property type="entry name" value="HELICc"/>
    <property type="match status" value="1"/>
</dbReference>
<feature type="domain" description="Helicase C-terminal" evidence="7">
    <location>
        <begin position="983"/>
        <end position="1118"/>
    </location>
</feature>
<evidence type="ECO:0000313" key="8">
    <source>
        <dbReference type="EMBL" id="CAK5285028.1"/>
    </source>
</evidence>
<dbReference type="Gene3D" id="3.40.50.300">
    <property type="entry name" value="P-loop containing nucleotide triphosphate hydrolases"/>
    <property type="match status" value="2"/>
</dbReference>
<evidence type="ECO:0000256" key="6">
    <source>
        <dbReference type="SAM" id="MobiDB-lite"/>
    </source>
</evidence>
<feature type="compositionally biased region" description="Low complexity" evidence="6">
    <location>
        <begin position="1626"/>
        <end position="1641"/>
    </location>
</feature>
<comment type="catalytic activity">
    <reaction evidence="4">
        <text>Couples ATP hydrolysis with the unwinding of duplex DNA by translocating in the 3'-5' direction.</text>
        <dbReference type="EC" id="5.6.2.4"/>
    </reaction>
</comment>
<dbReference type="PANTHER" id="PTHR13710">
    <property type="entry name" value="DNA HELICASE RECQ FAMILY MEMBER"/>
    <property type="match status" value="1"/>
</dbReference>
<feature type="compositionally biased region" description="Polar residues" evidence="6">
    <location>
        <begin position="1642"/>
        <end position="1658"/>
    </location>
</feature>
<feature type="region of interest" description="Disordered" evidence="6">
    <location>
        <begin position="1549"/>
        <end position="1674"/>
    </location>
</feature>
<protein>
    <recommendedName>
        <fullName evidence="5">DNA 3'-5' helicase</fullName>
        <ecNumber evidence="5">5.6.2.4</ecNumber>
    </recommendedName>
</protein>
<dbReference type="SUPFAM" id="SSF53098">
    <property type="entry name" value="Ribonuclease H-like"/>
    <property type="match status" value="1"/>
</dbReference>
<dbReference type="Proteomes" id="UP001295794">
    <property type="component" value="Unassembled WGS sequence"/>
</dbReference>
<feature type="region of interest" description="Disordered" evidence="6">
    <location>
        <begin position="1"/>
        <end position="58"/>
    </location>
</feature>
<organism evidence="8 9">
    <name type="scientific">Mycena citricolor</name>
    <dbReference type="NCBI Taxonomy" id="2018698"/>
    <lineage>
        <taxon>Eukaryota</taxon>
        <taxon>Fungi</taxon>
        <taxon>Dikarya</taxon>
        <taxon>Basidiomycota</taxon>
        <taxon>Agaricomycotina</taxon>
        <taxon>Agaricomycetes</taxon>
        <taxon>Agaricomycetidae</taxon>
        <taxon>Agaricales</taxon>
        <taxon>Marasmiineae</taxon>
        <taxon>Mycenaceae</taxon>
        <taxon>Mycena</taxon>
    </lineage>
</organism>
<evidence type="ECO:0000259" key="7">
    <source>
        <dbReference type="PROSITE" id="PS51194"/>
    </source>
</evidence>
<name>A0AAD2HZJ7_9AGAR</name>
<dbReference type="SUPFAM" id="SSF52540">
    <property type="entry name" value="P-loop containing nucleoside triphosphate hydrolases"/>
    <property type="match status" value="1"/>
</dbReference>
<dbReference type="InterPro" id="IPR001650">
    <property type="entry name" value="Helicase_C-like"/>
</dbReference>
<dbReference type="InterPro" id="IPR027417">
    <property type="entry name" value="P-loop_NTPase"/>
</dbReference>
<dbReference type="GO" id="GO:0005524">
    <property type="term" value="F:ATP binding"/>
    <property type="evidence" value="ECO:0007669"/>
    <property type="project" value="UniProtKB-KW"/>
</dbReference>
<feature type="region of interest" description="Disordered" evidence="6">
    <location>
        <begin position="1699"/>
        <end position="1754"/>
    </location>
</feature>
<sequence length="2243" mass="250048">MYPLLQGRPSRSTPTSPSGQMPRLDVPTTSAKSFGPSTRRSHPRLALPASPYPAGVRPSHSSQSLSVLSIVSPGYSATHLSRRITISALVRAHLTVAWSFHRLWANRRLRSTRRFPSRHLPSRYTCSTPAFSTEPFTTLPRPDYAHLPISNPQLMQHRLILQKRRLFIHSSVATPDRSISPSIAPRPTPEQKLMSTHLDIVSRTYCKSIQAAIIKSSAGLRRLMAQVGAESSRAESLDPRRQLAESVLRGAGKSYLHHAPCPRQRLAAPQIPPRSTSVRSSHRPAQHSHRAELPNEQLTAEFFHRTCFALFAQEKQHGGLDNWVLPVNRYVVARCMGRETWIKANENHSHLCQAAHLISSDQAYQEVKKFLLANNDTPSAFIYDVHHTVRKIRDEYNDADVQMENESHTRLIFDGHRIDLSQFKTLAEALTRRHADILGEHIFFGRGVDQSYPIQRLRQQRWKLHPTRQLLERFEELRLILAIRCIVSCGPSVRAAEFARQSLRNLPGGAARNVVLLYRTLSRVPSVSKDLIWNLAVFRPFEQFLISQFKGPIDAERYFTSMWPGIDADFTSHLISTTLIIEYRKIVGTFCRYIVDPFLYKTLEDSLFDELQNHSTGMSYMRYGVEKQTLASSDPRKVVGCIKACRAWGAATGIDGGIPIKLELPPNLENQTVLLPHTAGTGSGDPPSALSLDTIQRAISETLRSDEFIKRESLEAPLTQIIASLAALYFPKVPEPPSANRLQPISSVVVHPSRRNALREFRGDETASWTCPHQAELLERMRDKKRHILAVLACNSGKTATILMQANIFDSASTTIFVLPVSGLHQDLHRRATQSRLNVARWKPDHAAFNADFNVLYVSVEDIRDEFIRFAKGLALTQRLANLVVDEAHIALTDANYREPIRRLIRLATEIEAHITLLSGSIGPQHETPLLDMFLLQNVDVIRMPSWRSNIEYLVSLHAAKTDQTGCKVETYVEAAVVYIKWRMKQTAGNCYRMIVYCRSVRVAEDAAKALGVVAYHAGVDMDARRRIFNNWLAGVDQVIVSTSILGAGIDTIVREVIQLDVAHTVIDSHQQANRAGRDNLPARVIVFASCKREPSLGEDHKASLGSVYLVPWLFHFVCRRLLFALFLDGVGVTCGVIPGAQYCDVCHLQSRQPAPRNAPPMPTASSQEELAALLPLLVTAQARREAILRAPDVKRLLYSGARHTVASSNTSARQANSLLEQDHPPRLRKIPRIEPRPVRHQPVSHPMTNDSPAFLPPPPLPPSMSPPWYLPPPSPHFGRHSIHRIRSFHHLPSSTIHPRYSLRPCPTTIPDRRRHTWLSTQSSARSLDSSPASSLLPSHVKHEPAQFRGYENPPPPSSQPAGTRVDQPASVPGISVVIAQNEHVLRKKECIQICREVTAALDTILSKQGCAVCLIRQRIDWDAHSLDDCSANVATANDLRYQGWKGTAMKLPDGWCFHCMRPQGKIGSFQTHEWMEAAASRCAHAGVIKAMLYAFFTSAQGTLVSHHAHLSLSNSVQSAHVYAQFPFFPALSLHLWLIGHFNIKTHRSTMSSASDSPSAHDHGETPHSPSAQDDGETPHIATSSPPPVSHRPPRRPPPSPVRLRELSPLPTFYATGTYSSPPPRASSSPPAYAGPCPSSYVPTPSDNADRYTSQQHVPTARVPLPSSSSHDSPYPSHYGYPYSSPYAYGFPWVYSPSPHSRPPADHEQGPNHLAFRGPARSSTSSSVPLPHQRPAHLRNVRDRTNAPPRAPLDNVDPFISHANQHQTSAVPSDIFDGLPLPAAGAARKDELVAICDRVNAALRYFSAGRCVICFLRGTDDWDQHVLDRCAGPICSFGDYNYRDWKNNGFELPPGWCFYCLRPQHAQGGYRMHEKTNAVASCMYKGLIKAALYAFFSAEDDMPLVRDCTIIPTHLRGMERLRLFTSPSISTHTMPPPAPLPSYTVDPGRRIVYIDSVQQCDEMLQSLDGPFGFDTEFTMSADVNRIEVVQLATRDATFVIHLQPMAYIISNELYRILTDTRVLLAGIGLANDLGVFYRGHGIDLTHLVELGVLTMLYDPESLPTKYRTRALQPMGMCSAAEYIFGKTIDKGPSAPTEILACSRRSNYSVHAATDGQFCYDLFTELATRMLIKSVDNPRYYIPRTWFTFDAQEGVAVLTVRAPDGQALYTLDAGRRLSLINTVSQCDAMLKSLDGPFGFDTEFTMAADVPRIEVIQLATRDSTFVIHLKAMGYAFPLVQAAQGH</sequence>
<dbReference type="GO" id="GO:0005737">
    <property type="term" value="C:cytoplasm"/>
    <property type="evidence" value="ECO:0007669"/>
    <property type="project" value="TreeGrafter"/>
</dbReference>
<feature type="compositionally biased region" description="Low complexity" evidence="6">
    <location>
        <begin position="8"/>
        <end position="18"/>
    </location>
</feature>
<feature type="compositionally biased region" description="Low complexity" evidence="6">
    <location>
        <begin position="1323"/>
        <end position="1339"/>
    </location>
</feature>
<dbReference type="GO" id="GO:0005694">
    <property type="term" value="C:chromosome"/>
    <property type="evidence" value="ECO:0007669"/>
    <property type="project" value="TreeGrafter"/>
</dbReference>
<dbReference type="GO" id="GO:0003676">
    <property type="term" value="F:nucleic acid binding"/>
    <property type="evidence" value="ECO:0007669"/>
    <property type="project" value="InterPro"/>
</dbReference>
<evidence type="ECO:0000256" key="4">
    <source>
        <dbReference type="ARBA" id="ARBA00034617"/>
    </source>
</evidence>
<dbReference type="Pfam" id="PF01612">
    <property type="entry name" value="DNA_pol_A_exo1"/>
    <property type="match status" value="1"/>
</dbReference>
<feature type="compositionally biased region" description="Pro residues" evidence="6">
    <location>
        <begin position="1585"/>
        <end position="1601"/>
    </location>
</feature>
<evidence type="ECO:0000313" key="9">
    <source>
        <dbReference type="Proteomes" id="UP001295794"/>
    </source>
</evidence>
<dbReference type="GO" id="GO:0000724">
    <property type="term" value="P:double-strand break repair via homologous recombination"/>
    <property type="evidence" value="ECO:0007669"/>
    <property type="project" value="TreeGrafter"/>
</dbReference>
<comment type="caution">
    <text evidence="8">The sequence shown here is derived from an EMBL/GenBank/DDBJ whole genome shotgun (WGS) entry which is preliminary data.</text>
</comment>
<dbReference type="InterPro" id="IPR012337">
    <property type="entry name" value="RNaseH-like_sf"/>
</dbReference>
<keyword evidence="3" id="KW-0067">ATP-binding</keyword>
<feature type="region of interest" description="Disordered" evidence="6">
    <location>
        <begin position="262"/>
        <end position="293"/>
    </location>
</feature>
<dbReference type="GO" id="GO:0008408">
    <property type="term" value="F:3'-5' exonuclease activity"/>
    <property type="evidence" value="ECO:0007669"/>
    <property type="project" value="InterPro"/>
</dbReference>
<evidence type="ECO:0000256" key="5">
    <source>
        <dbReference type="ARBA" id="ARBA00034808"/>
    </source>
</evidence>
<dbReference type="InterPro" id="IPR002562">
    <property type="entry name" value="3'-5'_exonuclease_dom"/>
</dbReference>
<dbReference type="EC" id="5.6.2.4" evidence="5"/>
<dbReference type="InterPro" id="IPR011545">
    <property type="entry name" value="DEAD/DEAH_box_helicase_dom"/>
</dbReference>
<dbReference type="PANTHER" id="PTHR13710:SF149">
    <property type="entry name" value="ATP-DEPENDENT DNA HELICASE TLH2"/>
    <property type="match status" value="1"/>
</dbReference>
<evidence type="ECO:0000256" key="1">
    <source>
        <dbReference type="ARBA" id="ARBA00005446"/>
    </source>
</evidence>
<dbReference type="Gene3D" id="3.30.420.10">
    <property type="entry name" value="Ribonuclease H-like superfamily/Ribonuclease H"/>
    <property type="match status" value="1"/>
</dbReference>
<dbReference type="GO" id="GO:0009378">
    <property type="term" value="F:four-way junction helicase activity"/>
    <property type="evidence" value="ECO:0007669"/>
    <property type="project" value="TreeGrafter"/>
</dbReference>
<feature type="region of interest" description="Disordered" evidence="6">
    <location>
        <begin position="1300"/>
        <end position="1369"/>
    </location>
</feature>
<proteinExistence type="inferred from homology"/>
<feature type="compositionally biased region" description="Low complexity" evidence="6">
    <location>
        <begin position="1664"/>
        <end position="1674"/>
    </location>
</feature>
<gene>
    <name evidence="8" type="ORF">MYCIT1_LOCUS38654</name>
</gene>
<dbReference type="GO" id="GO:0043138">
    <property type="term" value="F:3'-5' DNA helicase activity"/>
    <property type="evidence" value="ECO:0007669"/>
    <property type="project" value="UniProtKB-EC"/>
</dbReference>
<reference evidence="8" key="1">
    <citation type="submission" date="2023-11" db="EMBL/GenBank/DDBJ databases">
        <authorList>
            <person name="De Vega J J."/>
            <person name="De Vega J J."/>
        </authorList>
    </citation>
    <scope>NUCLEOTIDE SEQUENCE</scope>
</reference>
<dbReference type="PROSITE" id="PS51194">
    <property type="entry name" value="HELICASE_CTER"/>
    <property type="match status" value="1"/>
</dbReference>
<comment type="similarity">
    <text evidence="1">Belongs to the helicase family. RecQ subfamily.</text>
</comment>
<dbReference type="EMBL" id="CAVNYO010000493">
    <property type="protein sequence ID" value="CAK5285028.1"/>
    <property type="molecule type" value="Genomic_DNA"/>
</dbReference>
<evidence type="ECO:0000256" key="2">
    <source>
        <dbReference type="ARBA" id="ARBA00022741"/>
    </source>
</evidence>